<reference evidence="5" key="1">
    <citation type="journal article" date="2014" name="Int. J. Syst. Evol. Microbiol.">
        <title>Complete genome sequence of Corynebacterium casei LMG S-19264T (=DSM 44701T), isolated from a smear-ripened cheese.</title>
        <authorList>
            <consortium name="US DOE Joint Genome Institute (JGI-PGF)"/>
            <person name="Walter F."/>
            <person name="Albersmeier A."/>
            <person name="Kalinowski J."/>
            <person name="Ruckert C."/>
        </authorList>
    </citation>
    <scope>NUCLEOTIDE SEQUENCE</scope>
    <source>
        <strain evidence="5">VKM Ac-1020</strain>
    </source>
</reference>
<keyword evidence="6" id="KW-1185">Reference proteome</keyword>
<dbReference type="GO" id="GO:0022627">
    <property type="term" value="C:cytosolic small ribosomal subunit"/>
    <property type="evidence" value="ECO:0007669"/>
    <property type="project" value="TreeGrafter"/>
</dbReference>
<dbReference type="HAMAP" id="MF_00839">
    <property type="entry name" value="HPF"/>
    <property type="match status" value="1"/>
</dbReference>
<evidence type="ECO:0000259" key="4">
    <source>
        <dbReference type="Pfam" id="PF16321"/>
    </source>
</evidence>
<name>A0A9W6H2J4_9MICO</name>
<dbReference type="SUPFAM" id="SSF69754">
    <property type="entry name" value="Ribosome binding protein Y (YfiA homologue)"/>
    <property type="match status" value="1"/>
</dbReference>
<evidence type="ECO:0000256" key="1">
    <source>
        <dbReference type="ARBA" id="ARBA00022845"/>
    </source>
</evidence>
<sequence length="252" mass="27845">MTPVRAGDTVGDTKATAGPPLTPVGPDREAEMDTNIVGVGVSVSERFRTVVEEKSERIASLAPRAQRLEVKVTHHAHRGGRLEEESVELTIFWNGPVIRAEAHDADKFTALDMAIEKLSEQIRRAKDKKVSGRLHPRAARFAKEKGALEGLDVQPATVETLQAVATGTVPVVEQTEEDEAYTPVVIRSKTFEPEWMTVEEAVDRMELVGHDFFLFINARTDHPSVVYRRRGWDYGVIALTTQAPPVEDVLAS</sequence>
<feature type="region of interest" description="Disordered" evidence="3">
    <location>
        <begin position="1"/>
        <end position="30"/>
    </location>
</feature>
<reference evidence="5" key="2">
    <citation type="submission" date="2023-01" db="EMBL/GenBank/DDBJ databases">
        <authorList>
            <person name="Sun Q."/>
            <person name="Evtushenko L."/>
        </authorList>
    </citation>
    <scope>NUCLEOTIDE SEQUENCE</scope>
    <source>
        <strain evidence="5">VKM Ac-1020</strain>
    </source>
</reference>
<dbReference type="Pfam" id="PF02482">
    <property type="entry name" value="Ribosomal_S30AE"/>
    <property type="match status" value="1"/>
</dbReference>
<dbReference type="InterPro" id="IPR032528">
    <property type="entry name" value="Ribosom_S30AE_C"/>
</dbReference>
<protein>
    <recommendedName>
        <fullName evidence="2">Ribosome hibernation promoting factor</fullName>
        <shortName evidence="2">HPF</shortName>
    </recommendedName>
</protein>
<organism evidence="5 6">
    <name type="scientific">Microbacterium barkeri</name>
    <dbReference type="NCBI Taxonomy" id="33917"/>
    <lineage>
        <taxon>Bacteria</taxon>
        <taxon>Bacillati</taxon>
        <taxon>Actinomycetota</taxon>
        <taxon>Actinomycetes</taxon>
        <taxon>Micrococcales</taxon>
        <taxon>Microbacteriaceae</taxon>
        <taxon>Microbacterium</taxon>
    </lineage>
</organism>
<evidence type="ECO:0000256" key="2">
    <source>
        <dbReference type="HAMAP-Rule" id="MF_00839"/>
    </source>
</evidence>
<dbReference type="PANTHER" id="PTHR33231:SF1">
    <property type="entry name" value="30S RIBOSOMAL PROTEIN"/>
    <property type="match status" value="1"/>
</dbReference>
<accession>A0A9W6H2J4</accession>
<feature type="domain" description="Sigma 54 modulation/S30EA ribosomal protein C-terminal" evidence="4">
    <location>
        <begin position="183"/>
        <end position="236"/>
    </location>
</feature>
<dbReference type="CDD" id="cd00552">
    <property type="entry name" value="RaiA"/>
    <property type="match status" value="1"/>
</dbReference>
<dbReference type="EMBL" id="BSEJ01000004">
    <property type="protein sequence ID" value="GLJ61102.1"/>
    <property type="molecule type" value="Genomic_DNA"/>
</dbReference>
<dbReference type="InterPro" id="IPR003489">
    <property type="entry name" value="RHF/RaiA"/>
</dbReference>
<gene>
    <name evidence="2" type="primary">hpf</name>
    <name evidence="5" type="ORF">GCM10017576_12310</name>
</gene>
<keyword evidence="2" id="KW-0963">Cytoplasm</keyword>
<dbReference type="Pfam" id="PF16321">
    <property type="entry name" value="Ribosom_S30AE_C"/>
    <property type="match status" value="1"/>
</dbReference>
<evidence type="ECO:0000256" key="3">
    <source>
        <dbReference type="SAM" id="MobiDB-lite"/>
    </source>
</evidence>
<dbReference type="InterPro" id="IPR036567">
    <property type="entry name" value="RHF-like"/>
</dbReference>
<dbReference type="GO" id="GO:0043024">
    <property type="term" value="F:ribosomal small subunit binding"/>
    <property type="evidence" value="ECO:0007669"/>
    <property type="project" value="TreeGrafter"/>
</dbReference>
<keyword evidence="1 2" id="KW-0810">Translation regulation</keyword>
<dbReference type="InterPro" id="IPR050574">
    <property type="entry name" value="HPF/YfiA_ribosome-assoc"/>
</dbReference>
<dbReference type="InterPro" id="IPR034694">
    <property type="entry name" value="HPF_long/plastid"/>
</dbReference>
<proteinExistence type="inferred from homology"/>
<dbReference type="GO" id="GO:0045900">
    <property type="term" value="P:negative regulation of translational elongation"/>
    <property type="evidence" value="ECO:0007669"/>
    <property type="project" value="TreeGrafter"/>
</dbReference>
<comment type="caution">
    <text evidence="5">The sequence shown here is derived from an EMBL/GenBank/DDBJ whole genome shotgun (WGS) entry which is preliminary data.</text>
</comment>
<comment type="subunit">
    <text evidence="2">Interacts with 100S ribosomes.</text>
</comment>
<dbReference type="Gene3D" id="3.30.160.100">
    <property type="entry name" value="Ribosome hibernation promotion factor-like"/>
    <property type="match status" value="1"/>
</dbReference>
<comment type="similarity">
    <text evidence="2">Belongs to the HPF/YfiA ribosome-associated protein family. Long HPF subfamily.</text>
</comment>
<evidence type="ECO:0000313" key="5">
    <source>
        <dbReference type="EMBL" id="GLJ61102.1"/>
    </source>
</evidence>
<dbReference type="InterPro" id="IPR038416">
    <property type="entry name" value="Ribosom_S30AE_C_sf"/>
</dbReference>
<comment type="subcellular location">
    <subcellularLocation>
        <location evidence="2">Cytoplasm</location>
    </subcellularLocation>
</comment>
<dbReference type="NCBIfam" id="TIGR00741">
    <property type="entry name" value="yfiA"/>
    <property type="match status" value="1"/>
</dbReference>
<evidence type="ECO:0000313" key="6">
    <source>
        <dbReference type="Proteomes" id="UP001142462"/>
    </source>
</evidence>
<comment type="function">
    <text evidence="2">Required for dimerization of active 70S ribosomes into 100S ribosomes in stationary phase; 100S ribosomes are translationally inactive and sometimes present during exponential growth.</text>
</comment>
<dbReference type="AlphaFoldDB" id="A0A9W6H2J4"/>
<dbReference type="Proteomes" id="UP001142462">
    <property type="component" value="Unassembled WGS sequence"/>
</dbReference>
<dbReference type="PANTHER" id="PTHR33231">
    <property type="entry name" value="30S RIBOSOMAL PROTEIN"/>
    <property type="match status" value="1"/>
</dbReference>
<dbReference type="Gene3D" id="3.30.505.50">
    <property type="entry name" value="Sigma 54 modulation/S30EA ribosomal protein, C-terminal domain"/>
    <property type="match status" value="1"/>
</dbReference>